<dbReference type="Proteomes" id="UP000076837">
    <property type="component" value="Unassembled WGS sequence"/>
</dbReference>
<name>A0A162V700_DIDRA</name>
<comment type="caution">
    <text evidence="1">The sequence shown here is derived from an EMBL/GenBank/DDBJ whole genome shotgun (WGS) entry which is preliminary data.</text>
</comment>
<reference evidence="1 2" key="1">
    <citation type="journal article" date="2016" name="Sci. Rep.">
        <title>Draft genome sequencing and secretome analysis of fungal phytopathogen Ascochyta rabiei provides insight into the necrotrophic effector repertoire.</title>
        <authorList>
            <person name="Verma S."/>
            <person name="Gazara R.K."/>
            <person name="Nizam S."/>
            <person name="Parween S."/>
            <person name="Chattopadhyay D."/>
            <person name="Verma P.K."/>
        </authorList>
    </citation>
    <scope>NUCLEOTIDE SEQUENCE [LARGE SCALE GENOMIC DNA]</scope>
    <source>
        <strain evidence="1 2">ArDII</strain>
    </source>
</reference>
<dbReference type="AlphaFoldDB" id="A0A162V700"/>
<dbReference type="STRING" id="5454.A0A162V700"/>
<gene>
    <name evidence="1" type="ORF">ST47_g10594</name>
</gene>
<dbReference type="InterPro" id="IPR001810">
    <property type="entry name" value="F-box_dom"/>
</dbReference>
<evidence type="ECO:0000313" key="2">
    <source>
        <dbReference type="Proteomes" id="UP000076837"/>
    </source>
</evidence>
<keyword evidence="2" id="KW-1185">Reference proteome</keyword>
<protein>
    <submittedName>
        <fullName evidence="1">ATP binding</fullName>
    </submittedName>
</protein>
<evidence type="ECO:0000313" key="1">
    <source>
        <dbReference type="EMBL" id="KZM18262.1"/>
    </source>
</evidence>
<proteinExistence type="predicted"/>
<organism evidence="1 2">
    <name type="scientific">Didymella rabiei</name>
    <name type="common">Chickpea ascochyta blight fungus</name>
    <name type="synonym">Mycosphaerella rabiei</name>
    <dbReference type="NCBI Taxonomy" id="5454"/>
    <lineage>
        <taxon>Eukaryota</taxon>
        <taxon>Fungi</taxon>
        <taxon>Dikarya</taxon>
        <taxon>Ascomycota</taxon>
        <taxon>Pezizomycotina</taxon>
        <taxon>Dothideomycetes</taxon>
        <taxon>Pleosporomycetidae</taxon>
        <taxon>Pleosporales</taxon>
        <taxon>Pleosporineae</taxon>
        <taxon>Didymellaceae</taxon>
        <taxon>Ascochyta</taxon>
    </lineage>
</organism>
<dbReference type="EMBL" id="JYNV01000337">
    <property type="protein sequence ID" value="KZM18262.1"/>
    <property type="molecule type" value="Genomic_DNA"/>
</dbReference>
<accession>A0A162V700</accession>
<dbReference type="OrthoDB" id="2687876at2759"/>
<sequence length="322" mass="36564">MYTNRNSTPPRYHGLAYSTLRINDHTLDEHLASPSSAFPSPRARPRASQGLGALDSLPLELFNETLLHLDIRTLFDLRNVNHRASELVDALPQFKAVVAHAPNTIRGILQIGTGRWTTVETLYNKLCVPECEHCGDFGGYLYLITSRRVCFLCLTRLRQYLPLRIRAAKREFRLSKTLVQQLPLMQVVPGKYSPNEKFTPVAVLVDYESAFCAGTMQEQAIEHNLRNFDTATTRSTSITPRIQEPRTSPADARSGNPLRFVAVVHMPWFNTQSKELDWGLHCLGCKKSSRGPLHYRRRFWAASFDDHIRQYGTIKNGSHMSA</sequence>
<dbReference type="PROSITE" id="PS50181">
    <property type="entry name" value="FBOX"/>
    <property type="match status" value="1"/>
</dbReference>